<dbReference type="AlphaFoldDB" id="A0A8J6BP40"/>
<name>A0A8J6BP40_ELECQ</name>
<dbReference type="Proteomes" id="UP000770717">
    <property type="component" value="Unassembled WGS sequence"/>
</dbReference>
<gene>
    <name evidence="1" type="ORF">GDO78_020278</name>
</gene>
<dbReference type="OrthoDB" id="10602388at2759"/>
<organism evidence="1 2">
    <name type="scientific">Eleutherodactylus coqui</name>
    <name type="common">Puerto Rican coqui</name>
    <dbReference type="NCBI Taxonomy" id="57060"/>
    <lineage>
        <taxon>Eukaryota</taxon>
        <taxon>Metazoa</taxon>
        <taxon>Chordata</taxon>
        <taxon>Craniata</taxon>
        <taxon>Vertebrata</taxon>
        <taxon>Euteleostomi</taxon>
        <taxon>Amphibia</taxon>
        <taxon>Batrachia</taxon>
        <taxon>Anura</taxon>
        <taxon>Neobatrachia</taxon>
        <taxon>Hyloidea</taxon>
        <taxon>Eleutherodactylidae</taxon>
        <taxon>Eleutherodactylinae</taxon>
        <taxon>Eleutherodactylus</taxon>
        <taxon>Eleutherodactylus</taxon>
    </lineage>
</organism>
<accession>A0A8J6BP40</accession>
<evidence type="ECO:0000313" key="2">
    <source>
        <dbReference type="Proteomes" id="UP000770717"/>
    </source>
</evidence>
<dbReference type="EMBL" id="WNTK01004821">
    <property type="protein sequence ID" value="KAG9464233.1"/>
    <property type="molecule type" value="Genomic_DNA"/>
</dbReference>
<sequence length="136" mass="14601">MFPACGASGSVLSRCPLLVELQIECLVFPACGVGGSELSGCFLLVELQVQFSVGVTGSELSRCSLVVELQIECFVGFPYFRFRAQWVSPLEVLQVQSSAGVISSCLLSQYSCLISALFKQISGTSCRPELSIVYTV</sequence>
<reference evidence="1" key="1">
    <citation type="thesis" date="2020" institute="ProQuest LLC" country="789 East Eisenhower Parkway, Ann Arbor, MI, USA">
        <title>Comparative Genomics and Chromosome Evolution.</title>
        <authorList>
            <person name="Mudd A.B."/>
        </authorList>
    </citation>
    <scope>NUCLEOTIDE SEQUENCE</scope>
    <source>
        <strain evidence="1">HN-11 Male</strain>
        <tissue evidence="1">Kidney and liver</tissue>
    </source>
</reference>
<evidence type="ECO:0000313" key="1">
    <source>
        <dbReference type="EMBL" id="KAG9464233.1"/>
    </source>
</evidence>
<keyword evidence="2" id="KW-1185">Reference proteome</keyword>
<proteinExistence type="predicted"/>
<protein>
    <submittedName>
        <fullName evidence="1">Uncharacterized protein</fullName>
    </submittedName>
</protein>
<comment type="caution">
    <text evidence="1">The sequence shown here is derived from an EMBL/GenBank/DDBJ whole genome shotgun (WGS) entry which is preliminary data.</text>
</comment>